<proteinExistence type="predicted"/>
<name>A0ABQ3C7Z6_9GAMM</name>
<gene>
    <name evidence="1" type="ORF">GCM10008101_28390</name>
</gene>
<protein>
    <submittedName>
        <fullName evidence="1">Uncharacterized protein</fullName>
    </submittedName>
</protein>
<keyword evidence="2" id="KW-1185">Reference proteome</keyword>
<organism evidence="1 2">
    <name type="scientific">Cognatilysobacter xinjiangensis</name>
    <dbReference type="NCBI Taxonomy" id="546892"/>
    <lineage>
        <taxon>Bacteria</taxon>
        <taxon>Pseudomonadati</taxon>
        <taxon>Pseudomonadota</taxon>
        <taxon>Gammaproteobacteria</taxon>
        <taxon>Lysobacterales</taxon>
        <taxon>Lysobacteraceae</taxon>
        <taxon>Cognatilysobacter</taxon>
    </lineage>
</organism>
<accession>A0ABQ3C7Z6</accession>
<comment type="caution">
    <text evidence="1">The sequence shown here is derived from an EMBL/GenBank/DDBJ whole genome shotgun (WGS) entry which is preliminary data.</text>
</comment>
<sequence>MINRNSNPMGWSLLLSDLADAHEHLGELIRELQVDPEYGEPEFRIDLGHVYAHLNRAWHRRNVPEDFTEAEWGPAGQFPKDLEPVAVLAPIANLRVLACRL</sequence>
<evidence type="ECO:0000313" key="2">
    <source>
        <dbReference type="Proteomes" id="UP000643403"/>
    </source>
</evidence>
<evidence type="ECO:0000313" key="1">
    <source>
        <dbReference type="EMBL" id="GGZ72309.1"/>
    </source>
</evidence>
<reference evidence="2" key="1">
    <citation type="journal article" date="2019" name="Int. J. Syst. Evol. Microbiol.">
        <title>The Global Catalogue of Microorganisms (GCM) 10K type strain sequencing project: providing services to taxonomists for standard genome sequencing and annotation.</title>
        <authorList>
            <consortium name="The Broad Institute Genomics Platform"/>
            <consortium name="The Broad Institute Genome Sequencing Center for Infectious Disease"/>
            <person name="Wu L."/>
            <person name="Ma J."/>
        </authorList>
    </citation>
    <scope>NUCLEOTIDE SEQUENCE [LARGE SCALE GENOMIC DNA]</scope>
    <source>
        <strain evidence="2">KCTC 22558</strain>
    </source>
</reference>
<dbReference type="RefSeq" id="WP_189451168.1">
    <property type="nucleotide sequence ID" value="NZ_BMXY01000005.1"/>
</dbReference>
<dbReference type="Proteomes" id="UP000643403">
    <property type="component" value="Unassembled WGS sequence"/>
</dbReference>
<dbReference type="EMBL" id="BMXY01000005">
    <property type="protein sequence ID" value="GGZ72309.1"/>
    <property type="molecule type" value="Genomic_DNA"/>
</dbReference>